<dbReference type="VEuPathDB" id="FungiDB:B1J91_E05478g"/>
<comment type="caution">
    <text evidence="12">The sequence shown here is derived from an EMBL/GenBank/DDBJ whole genome shotgun (WGS) entry which is preliminary data.</text>
</comment>
<dbReference type="InterPro" id="IPR036898">
    <property type="entry name" value="RNA_pol_Rpb7-like_N_sf"/>
</dbReference>
<comment type="subcellular location">
    <subcellularLocation>
        <location evidence="1">Nucleus</location>
        <location evidence="1">Nucleolus</location>
    </subcellularLocation>
</comment>
<dbReference type="GO" id="GO:0006363">
    <property type="term" value="P:termination of RNA polymerase I transcription"/>
    <property type="evidence" value="ECO:0007669"/>
    <property type="project" value="EnsemblFungi"/>
</dbReference>
<dbReference type="EMBL" id="LLZZ01000025">
    <property type="protein sequence ID" value="KTB11938.1"/>
    <property type="molecule type" value="Genomic_DNA"/>
</dbReference>
<evidence type="ECO:0000256" key="1">
    <source>
        <dbReference type="ARBA" id="ARBA00004604"/>
    </source>
</evidence>
<evidence type="ECO:0000313" key="12">
    <source>
        <dbReference type="EMBL" id="KTB11938.1"/>
    </source>
</evidence>
<evidence type="ECO:0000313" key="11">
    <source>
        <dbReference type="EMBL" id="KTA99624.1"/>
    </source>
</evidence>
<dbReference type="AlphaFoldDB" id="A0A0W0DL21"/>
<evidence type="ECO:0000313" key="13">
    <source>
        <dbReference type="Proteomes" id="UP000054886"/>
    </source>
</evidence>
<dbReference type="InterPro" id="IPR005576">
    <property type="entry name" value="Rpb7-like_N"/>
</dbReference>
<accession>A0A0W0DL21</accession>
<dbReference type="InterPro" id="IPR041178">
    <property type="entry name" value="RPA43_OB"/>
</dbReference>
<dbReference type="GO" id="GO:0003899">
    <property type="term" value="F:DNA-directed RNA polymerase activity"/>
    <property type="evidence" value="ECO:0007669"/>
    <property type="project" value="EnsemblFungi"/>
</dbReference>
<dbReference type="Proteomes" id="UP000054886">
    <property type="component" value="Unassembled WGS sequence"/>
</dbReference>
<dbReference type="PANTHER" id="PTHR12709">
    <property type="entry name" value="DNA-DIRECTED RNA POLYMERASE II, III"/>
    <property type="match status" value="1"/>
</dbReference>
<comment type="function">
    <text evidence="7">DNA-dependent RNA polymerase which catalyzes the transcription of DNA into RNA using the four ribonucleoside triphosphates as substrates.</text>
</comment>
<keyword evidence="6 7" id="KW-0539">Nucleus</keyword>
<evidence type="ECO:0000259" key="10">
    <source>
        <dbReference type="Pfam" id="PF17875"/>
    </source>
</evidence>
<dbReference type="InterPro" id="IPR045113">
    <property type="entry name" value="Rpb7-like"/>
</dbReference>
<dbReference type="VEuPathDB" id="FungiDB:GW608_E05159"/>
<proteinExistence type="inferred from homology"/>
<feature type="region of interest" description="Disordered" evidence="8">
    <location>
        <begin position="173"/>
        <end position="195"/>
    </location>
</feature>
<dbReference type="GO" id="GO:0006361">
    <property type="term" value="P:transcription initiation at RNA polymerase I promoter"/>
    <property type="evidence" value="ECO:0007669"/>
    <property type="project" value="EnsemblFungi"/>
</dbReference>
<evidence type="ECO:0000256" key="6">
    <source>
        <dbReference type="ARBA" id="ARBA00023242"/>
    </source>
</evidence>
<dbReference type="VEuPathDB" id="FungiDB:GVI51_E05203"/>
<evidence type="ECO:0000256" key="8">
    <source>
        <dbReference type="SAM" id="MobiDB-lite"/>
    </source>
</evidence>
<dbReference type="GO" id="GO:0005736">
    <property type="term" value="C:RNA polymerase I complex"/>
    <property type="evidence" value="ECO:0007669"/>
    <property type="project" value="EnsemblFungi"/>
</dbReference>
<keyword evidence="3 7" id="KW-0240">DNA-directed RNA polymerase</keyword>
<feature type="domain" description="RNA polymerase Rpb7-like N-terminal" evidence="9">
    <location>
        <begin position="45"/>
        <end position="112"/>
    </location>
</feature>
<keyword evidence="4" id="KW-0597">Phosphoprotein</keyword>
<gene>
    <name evidence="12" type="ORF">AO440_001046</name>
    <name evidence="11" type="ORF">AO440_001060</name>
</gene>
<reference evidence="12 13" key="1">
    <citation type="submission" date="2015-10" db="EMBL/GenBank/DDBJ databases">
        <title>Draft genomes sequences of Candida glabrata isolates 1A, 1B, 2A, 2B, 3A and 3B.</title>
        <authorList>
            <person name="Haavelsrud O.E."/>
            <person name="Gaustad P."/>
        </authorList>
    </citation>
    <scope>NUCLEOTIDE SEQUENCE [LARGE SCALE GENOMIC DNA]</scope>
    <source>
        <strain evidence="12">910700640</strain>
    </source>
</reference>
<sequence length="304" mass="34361">MAQLKRSAEEIKKIKFIKRHKSQVKNPLDPKDGVSNCILKVPVALYVSLAPMYLKEPTNGIMKQHLDPMIMKYNSKVGGVVLGYDNLEIIDADPLNPSDAEEKLIKITPDTPFGYTWCHTDLYIWKPQVGDILEGHIFIQSASHIGILIHDAFNASIKKNNIPNDWSFIHNEDEEQEEQQDDENNKNNYNNRSIGHWVNANGETIDGKIKFRVRSVYTTGRVISVDGTLLDDPSIWGQGQSRSPAEKLPVVSNKKIIFDDEVSAENKETHQELEIPEPNENKEGEILYEENSSESSSDDSSDSE</sequence>
<dbReference type="FunFam" id="3.30.1490.120:FF:000004">
    <property type="entry name" value="RNA polymerase I subunit Rpa43"/>
    <property type="match status" value="1"/>
</dbReference>
<dbReference type="InterPro" id="IPR041901">
    <property type="entry name" value="RNAP_I_Rpa43_N"/>
</dbReference>
<evidence type="ECO:0000256" key="7">
    <source>
        <dbReference type="RuleBase" id="RU369086"/>
    </source>
</evidence>
<feature type="domain" description="RPA43 OB" evidence="10">
    <location>
        <begin position="127"/>
        <end position="230"/>
    </location>
</feature>
<feature type="compositionally biased region" description="Basic and acidic residues" evidence="8">
    <location>
        <begin position="264"/>
        <end position="285"/>
    </location>
</feature>
<dbReference type="Gene3D" id="3.30.1490.120">
    <property type="entry name" value="RNA polymerase Rpb7-like, N-terminal domain"/>
    <property type="match status" value="1"/>
</dbReference>
<dbReference type="Pfam" id="PF03876">
    <property type="entry name" value="SHS2_Rpb7-N"/>
    <property type="match status" value="1"/>
</dbReference>
<evidence type="ECO:0000256" key="5">
    <source>
        <dbReference type="ARBA" id="ARBA00023163"/>
    </source>
</evidence>
<dbReference type="OMA" id="YMQTASH"/>
<dbReference type="PANTHER" id="PTHR12709:SF5">
    <property type="entry name" value="DNA-DIRECTED RNA POLYMERASE I SUBUNIT RPA43"/>
    <property type="match status" value="1"/>
</dbReference>
<evidence type="ECO:0000259" key="9">
    <source>
        <dbReference type="Pfam" id="PF03876"/>
    </source>
</evidence>
<comment type="similarity">
    <text evidence="2">Belongs to the eukaryotic RPA43 RNA polymerase subunit family.</text>
</comment>
<evidence type="ECO:0000256" key="3">
    <source>
        <dbReference type="ARBA" id="ARBA00022478"/>
    </source>
</evidence>
<dbReference type="EMBL" id="LLZZ01000143">
    <property type="protein sequence ID" value="KTA99624.1"/>
    <property type="molecule type" value="Genomic_DNA"/>
</dbReference>
<feature type="region of interest" description="Disordered" evidence="8">
    <location>
        <begin position="262"/>
        <end position="304"/>
    </location>
</feature>
<dbReference type="VEuPathDB" id="FungiDB:CAGL0E05478g"/>
<evidence type="ECO:0000256" key="2">
    <source>
        <dbReference type="ARBA" id="ARBA00005930"/>
    </source>
</evidence>
<dbReference type="GO" id="GO:0006362">
    <property type="term" value="P:transcription elongation by RNA polymerase I"/>
    <property type="evidence" value="ECO:0007669"/>
    <property type="project" value="EnsemblFungi"/>
</dbReference>
<organism evidence="12 13">
    <name type="scientific">Candida glabrata</name>
    <name type="common">Yeast</name>
    <name type="synonym">Torulopsis glabrata</name>
    <dbReference type="NCBI Taxonomy" id="5478"/>
    <lineage>
        <taxon>Eukaryota</taxon>
        <taxon>Fungi</taxon>
        <taxon>Dikarya</taxon>
        <taxon>Ascomycota</taxon>
        <taxon>Saccharomycotina</taxon>
        <taxon>Saccharomycetes</taxon>
        <taxon>Saccharomycetales</taxon>
        <taxon>Saccharomycetaceae</taxon>
        <taxon>Nakaseomyces</taxon>
    </lineage>
</organism>
<feature type="compositionally biased region" description="Acidic residues" evidence="8">
    <location>
        <begin position="173"/>
        <end position="182"/>
    </location>
</feature>
<dbReference type="VEuPathDB" id="FungiDB:GWK60_E05137"/>
<dbReference type="Gene3D" id="2.40.50.140">
    <property type="entry name" value="Nucleic acid-binding proteins"/>
    <property type="match status" value="1"/>
</dbReference>
<evidence type="ECO:0000256" key="4">
    <source>
        <dbReference type="ARBA" id="ARBA00022553"/>
    </source>
</evidence>
<feature type="compositionally biased region" description="Acidic residues" evidence="8">
    <location>
        <begin position="286"/>
        <end position="304"/>
    </location>
</feature>
<keyword evidence="5 7" id="KW-0804">Transcription</keyword>
<dbReference type="Gene3D" id="6.10.140.1770">
    <property type="match status" value="1"/>
</dbReference>
<dbReference type="InterPro" id="IPR012340">
    <property type="entry name" value="NA-bd_OB-fold"/>
</dbReference>
<dbReference type="Pfam" id="PF17875">
    <property type="entry name" value="RPA43_OB"/>
    <property type="match status" value="1"/>
</dbReference>
<name>A0A0W0DL21_CANGB</name>
<protein>
    <recommendedName>
        <fullName evidence="7">DNA-directed RNA polymerase subunit</fullName>
    </recommendedName>
</protein>
<dbReference type="CDD" id="cd04328">
    <property type="entry name" value="RNAP_I_Rpa43_N"/>
    <property type="match status" value="1"/>
</dbReference>